<sequence>MLTKESLQFLDDLKKNNNRDWFQDNKKRYEIFKKDYHQLVSDFLDAMKPLDPSLELLEVKHCTFRINRDIRFSKDKSPYKAHLGVWLSSGAKGQNRSGYYVHIEKGASFIAGGFYSPEPDQLKKVRKEIAFFHDDLEAILKNKDFKKEFGSLDIDENNSLKNPPRGYEKDHPAIEFLKLKSFTATQKYDISEVTQKDFVAKMSKKLIALKPLNEFINRALETEDEF</sequence>
<comment type="caution">
    <text evidence="1">The sequence shown here is derived from an EMBL/GenBank/DDBJ whole genome shotgun (WGS) entry which is preliminary data.</text>
</comment>
<dbReference type="STRING" id="362413.RC62_4005"/>
<dbReference type="AlphaFoldDB" id="A0A0Q0W4W3"/>
<dbReference type="Pfam" id="PF09365">
    <property type="entry name" value="DUF2461"/>
    <property type="match status" value="1"/>
</dbReference>
<dbReference type="PANTHER" id="PTHR36452:SF1">
    <property type="entry name" value="DUF2461 DOMAIN-CONTAINING PROTEIN"/>
    <property type="match status" value="1"/>
</dbReference>
<reference evidence="1 2" key="1">
    <citation type="submission" date="2014-09" db="EMBL/GenBank/DDBJ databases">
        <title>Genome sequence of Flavobacterium aquidurense RC62.</title>
        <authorList>
            <person name="Kim J.F."/>
            <person name="Kwak M.-J."/>
        </authorList>
    </citation>
    <scope>NUCLEOTIDE SEQUENCE [LARGE SCALE GENOMIC DNA]</scope>
    <source>
        <strain evidence="1 2">RC62</strain>
    </source>
</reference>
<name>A0A0Q0W4W3_9FLAO</name>
<dbReference type="InterPro" id="IPR012808">
    <property type="entry name" value="CHP02453"/>
</dbReference>
<dbReference type="OrthoDB" id="9794241at2"/>
<accession>A0A0Q0W4W3</accession>
<dbReference type="PATRIC" id="fig|362413.3.peg.3928"/>
<gene>
    <name evidence="1" type="ORF">RC62_4005</name>
</gene>
<dbReference type="InterPro" id="IPR015996">
    <property type="entry name" value="UCP028451"/>
</dbReference>
<dbReference type="RefSeq" id="WP_055093330.1">
    <property type="nucleotide sequence ID" value="NZ_JRLF01000007.1"/>
</dbReference>
<organism evidence="1 2">
    <name type="scientific">Flavobacterium aquidurense</name>
    <dbReference type="NCBI Taxonomy" id="362413"/>
    <lineage>
        <taxon>Bacteria</taxon>
        <taxon>Pseudomonadati</taxon>
        <taxon>Bacteroidota</taxon>
        <taxon>Flavobacteriia</taxon>
        <taxon>Flavobacteriales</taxon>
        <taxon>Flavobacteriaceae</taxon>
        <taxon>Flavobacterium</taxon>
    </lineage>
</organism>
<dbReference type="PANTHER" id="PTHR36452">
    <property type="entry name" value="CHROMOSOME 12, WHOLE GENOME SHOTGUN SEQUENCE"/>
    <property type="match status" value="1"/>
</dbReference>
<evidence type="ECO:0000313" key="1">
    <source>
        <dbReference type="EMBL" id="KQB41659.1"/>
    </source>
</evidence>
<protein>
    <submittedName>
        <fullName evidence="1">DUF2461 domain containing protein</fullName>
    </submittedName>
</protein>
<proteinExistence type="predicted"/>
<evidence type="ECO:0000313" key="2">
    <source>
        <dbReference type="Proteomes" id="UP000050443"/>
    </source>
</evidence>
<dbReference type="Proteomes" id="UP000050443">
    <property type="component" value="Unassembled WGS sequence"/>
</dbReference>
<dbReference type="EMBL" id="JRLF01000007">
    <property type="protein sequence ID" value="KQB41659.1"/>
    <property type="molecule type" value="Genomic_DNA"/>
</dbReference>
<dbReference type="NCBIfam" id="TIGR02453">
    <property type="entry name" value="TIGR02453 family protein"/>
    <property type="match status" value="1"/>
</dbReference>
<dbReference type="PIRSF" id="PIRSF028451">
    <property type="entry name" value="UCP028451"/>
    <property type="match status" value="1"/>
</dbReference>